<dbReference type="SUPFAM" id="SSF53474">
    <property type="entry name" value="alpha/beta-Hydrolases"/>
    <property type="match status" value="1"/>
</dbReference>
<dbReference type="PIRSF" id="PIRSF022950">
    <property type="entry name" value="PPase_methylesterase_euk"/>
    <property type="match status" value="1"/>
</dbReference>
<dbReference type="AlphaFoldDB" id="A0A9P8TII8"/>
<evidence type="ECO:0000259" key="8">
    <source>
        <dbReference type="Pfam" id="PF12697"/>
    </source>
</evidence>
<evidence type="ECO:0000313" key="9">
    <source>
        <dbReference type="EMBL" id="KAH3679910.1"/>
    </source>
</evidence>
<evidence type="ECO:0000256" key="6">
    <source>
        <dbReference type="PIRNR" id="PIRNR022950"/>
    </source>
</evidence>
<proteinExistence type="inferred from homology"/>
<dbReference type="Pfam" id="PF12697">
    <property type="entry name" value="Abhydrolase_6"/>
    <property type="match status" value="1"/>
</dbReference>
<reference evidence="9" key="1">
    <citation type="journal article" date="2021" name="Open Biol.">
        <title>Shared evolutionary footprints suggest mitochondrial oxidative damage underlies multiple complex I losses in fungi.</title>
        <authorList>
            <person name="Schikora-Tamarit M.A."/>
            <person name="Marcet-Houben M."/>
            <person name="Nosek J."/>
            <person name="Gabaldon T."/>
        </authorList>
    </citation>
    <scope>NUCLEOTIDE SEQUENCE</scope>
    <source>
        <strain evidence="9">CBS6341</strain>
    </source>
</reference>
<dbReference type="EMBL" id="JAEUBF010000206">
    <property type="protein sequence ID" value="KAH3679910.1"/>
    <property type="molecule type" value="Genomic_DNA"/>
</dbReference>
<keyword evidence="4 6" id="KW-0378">Hydrolase</keyword>
<evidence type="ECO:0000313" key="10">
    <source>
        <dbReference type="Proteomes" id="UP000769528"/>
    </source>
</evidence>
<dbReference type="PANTHER" id="PTHR14189">
    <property type="entry name" value="PROTEIN PHOSPHATASE METHYLESTERASE-1 RELATED"/>
    <property type="match status" value="1"/>
</dbReference>
<dbReference type="EC" id="3.1.1.-" evidence="6"/>
<evidence type="ECO:0000256" key="3">
    <source>
        <dbReference type="ARBA" id="ARBA00022487"/>
    </source>
</evidence>
<comment type="similarity">
    <text evidence="1 6">Belongs to the AB hydrolase superfamily.</text>
</comment>
<dbReference type="GO" id="GO:0051723">
    <property type="term" value="F:protein methylesterase activity"/>
    <property type="evidence" value="ECO:0007669"/>
    <property type="project" value="UniProtKB-EC"/>
</dbReference>
<dbReference type="Gene3D" id="3.40.50.1820">
    <property type="entry name" value="alpha/beta hydrolase"/>
    <property type="match status" value="1"/>
</dbReference>
<comment type="function">
    <text evidence="6">Demethylates proteins that have been reversibly carboxymethylated.</text>
</comment>
<gene>
    <name evidence="9" type="ORF">WICMUC_000653</name>
</gene>
<feature type="active site" evidence="7">
    <location>
        <position position="182"/>
    </location>
</feature>
<comment type="catalytic activity">
    <reaction evidence="5">
        <text>[phosphatase 2A protein]-C-terminal L-leucine methyl ester + H2O = [phosphatase 2A protein]-C-terminal L-leucine + methanol + H(+)</text>
        <dbReference type="Rhea" id="RHEA:48548"/>
        <dbReference type="Rhea" id="RHEA-COMP:12134"/>
        <dbReference type="Rhea" id="RHEA-COMP:12135"/>
        <dbReference type="ChEBI" id="CHEBI:15377"/>
        <dbReference type="ChEBI" id="CHEBI:15378"/>
        <dbReference type="ChEBI" id="CHEBI:17790"/>
        <dbReference type="ChEBI" id="CHEBI:90516"/>
        <dbReference type="ChEBI" id="CHEBI:90517"/>
        <dbReference type="EC" id="3.1.1.89"/>
    </reaction>
</comment>
<name>A0A9P8TII8_9ASCO</name>
<sequence length="369" mass="41995">MSQFQRKIFQKKLKEAEIKLGLSFDEEAAFADDKPTEQSIDRTPEETIEKVDFTFWDKYFTENETFQDEEGNKFNTYYVPPLNNTSPVFVFHHGAGSSGLSFSLLAQELVSQMSDSKDAESSQSICGVFSFDARGHGRSVINDETKDNYSISNFTNDFIWLLKQLIAKKNLHRNSIFLVGHSLGGAILTKAICELNLSQIKGLSMLDIVEDTAINALKGMEIYMGNLPRSFKTLDQAIEWHVKSGIPHNKKSAEISIPSYFKFNSVTKNYQWVLDLNKTSPYWKDWFIGLSKNFVNAPGSKLLILAGTDNLDKDLMIGQMQGKYQLVVFQDSGHFIQEDTPRKTAITLIDFWKRNDKRQTTIKTNWGAN</sequence>
<evidence type="ECO:0000256" key="5">
    <source>
        <dbReference type="ARBA" id="ARBA00049203"/>
    </source>
</evidence>
<reference evidence="9" key="2">
    <citation type="submission" date="2021-01" db="EMBL/GenBank/DDBJ databases">
        <authorList>
            <person name="Schikora-Tamarit M.A."/>
        </authorList>
    </citation>
    <scope>NUCLEOTIDE SEQUENCE</scope>
    <source>
        <strain evidence="9">CBS6341</strain>
    </source>
</reference>
<dbReference type="InterPro" id="IPR000073">
    <property type="entry name" value="AB_hydrolase_1"/>
</dbReference>
<feature type="active site" evidence="7">
    <location>
        <position position="334"/>
    </location>
</feature>
<evidence type="ECO:0000256" key="7">
    <source>
        <dbReference type="PIRSR" id="PIRSR022950-1"/>
    </source>
</evidence>
<organism evidence="9 10">
    <name type="scientific">Wickerhamomyces mucosus</name>
    <dbReference type="NCBI Taxonomy" id="1378264"/>
    <lineage>
        <taxon>Eukaryota</taxon>
        <taxon>Fungi</taxon>
        <taxon>Dikarya</taxon>
        <taxon>Ascomycota</taxon>
        <taxon>Saccharomycotina</taxon>
        <taxon>Saccharomycetes</taxon>
        <taxon>Phaffomycetales</taxon>
        <taxon>Wickerhamomycetaceae</taxon>
        <taxon>Wickerhamomyces</taxon>
    </lineage>
</organism>
<comment type="caution">
    <text evidence="9">The sequence shown here is derived from an EMBL/GenBank/DDBJ whole genome shotgun (WGS) entry which is preliminary data.</text>
</comment>
<protein>
    <recommendedName>
        <fullName evidence="2 6">Protein phosphatase methylesterase 1</fullName>
        <shortName evidence="6">PME-1</shortName>
        <ecNumber evidence="6">3.1.1.-</ecNumber>
    </recommendedName>
</protein>
<dbReference type="OrthoDB" id="194865at2759"/>
<evidence type="ECO:0000256" key="2">
    <source>
        <dbReference type="ARBA" id="ARBA00020672"/>
    </source>
</evidence>
<keyword evidence="3 6" id="KW-0719">Serine esterase</keyword>
<dbReference type="InterPro" id="IPR029058">
    <property type="entry name" value="AB_hydrolase_fold"/>
</dbReference>
<feature type="active site" evidence="7">
    <location>
        <position position="207"/>
    </location>
</feature>
<feature type="domain" description="AB hydrolase-1" evidence="8">
    <location>
        <begin position="89"/>
        <end position="345"/>
    </location>
</feature>
<dbReference type="PANTHER" id="PTHR14189:SF0">
    <property type="entry name" value="PROTEIN PHOSPHATASE METHYLESTERASE 1"/>
    <property type="match status" value="1"/>
</dbReference>
<accession>A0A9P8TII8</accession>
<evidence type="ECO:0000256" key="4">
    <source>
        <dbReference type="ARBA" id="ARBA00022801"/>
    </source>
</evidence>
<dbReference type="InterPro" id="IPR016812">
    <property type="entry name" value="PPase_methylesterase_euk"/>
</dbReference>
<dbReference type="Proteomes" id="UP000769528">
    <property type="component" value="Unassembled WGS sequence"/>
</dbReference>
<evidence type="ECO:0000256" key="1">
    <source>
        <dbReference type="ARBA" id="ARBA00008645"/>
    </source>
</evidence>
<keyword evidence="10" id="KW-1185">Reference proteome</keyword>